<evidence type="ECO:0000313" key="3">
    <source>
        <dbReference type="Proteomes" id="UP000462014"/>
    </source>
</evidence>
<keyword evidence="3" id="KW-1185">Reference proteome</keyword>
<sequence>MKKHFLFLALTFTTTLFAQTKTVFLTKFPKTVPIGKKWIVEANKPTKIQVGQGVLNSGSFCNAMFLSNPQIVYNINRGTIYEAESFGIIFKNLEKVPYTNDITYNITPVSFIDKTFSLSKLQTTSPENVGAKKLEFMAGESVFIGNCLESIELVEVSMTPQEILSQKNKTLQLRNKENFINSNLNIPINTEKAVEPGTKPQIQDKNLQYIVFTSTAVLWKKPGKGTSVDESEWTLTLTPKIFEMKSMNYEKKFKVVGVKYDEDFQAQKFELADNNGTHTFDLLLSYSLTSKTYSAIVGSIDFKEEYQFQEVTAKEKEFQK</sequence>
<dbReference type="Proteomes" id="UP000462014">
    <property type="component" value="Unassembled WGS sequence"/>
</dbReference>
<comment type="caution">
    <text evidence="2">The sequence shown here is derived from an EMBL/GenBank/DDBJ whole genome shotgun (WGS) entry which is preliminary data.</text>
</comment>
<evidence type="ECO:0000313" key="2">
    <source>
        <dbReference type="EMBL" id="MVN23498.1"/>
    </source>
</evidence>
<keyword evidence="1" id="KW-0732">Signal</keyword>
<protein>
    <submittedName>
        <fullName evidence="2">Uncharacterized protein</fullName>
    </submittedName>
</protein>
<feature type="signal peptide" evidence="1">
    <location>
        <begin position="1"/>
        <end position="18"/>
    </location>
</feature>
<dbReference type="RefSeq" id="WP_157569816.1">
    <property type="nucleotide sequence ID" value="NZ_WPIK01000030.1"/>
</dbReference>
<proteinExistence type="predicted"/>
<dbReference type="AlphaFoldDB" id="A0A7K1T1V5"/>
<evidence type="ECO:0000256" key="1">
    <source>
        <dbReference type="SAM" id="SignalP"/>
    </source>
</evidence>
<dbReference type="EMBL" id="WPIK01000030">
    <property type="protein sequence ID" value="MVN23498.1"/>
    <property type="molecule type" value="Genomic_DNA"/>
</dbReference>
<accession>A0A7K1T1V5</accession>
<name>A0A7K1T1V5_9SPHI</name>
<organism evidence="2 3">
    <name type="scientific">Mucilaginibacter arboris</name>
    <dbReference type="NCBI Taxonomy" id="2682090"/>
    <lineage>
        <taxon>Bacteria</taxon>
        <taxon>Pseudomonadati</taxon>
        <taxon>Bacteroidota</taxon>
        <taxon>Sphingobacteriia</taxon>
        <taxon>Sphingobacteriales</taxon>
        <taxon>Sphingobacteriaceae</taxon>
        <taxon>Mucilaginibacter</taxon>
    </lineage>
</organism>
<feature type="chain" id="PRO_5029566631" evidence="1">
    <location>
        <begin position="19"/>
        <end position="320"/>
    </location>
</feature>
<gene>
    <name evidence="2" type="ORF">GO621_18395</name>
</gene>
<reference evidence="2 3" key="1">
    <citation type="submission" date="2019-12" db="EMBL/GenBank/DDBJ databases">
        <title>Mucilaginibacter sp. HMF7410 genome sequencing and assembly.</title>
        <authorList>
            <person name="Kang H."/>
            <person name="Cha I."/>
            <person name="Kim H."/>
            <person name="Joh K."/>
        </authorList>
    </citation>
    <scope>NUCLEOTIDE SEQUENCE [LARGE SCALE GENOMIC DNA]</scope>
    <source>
        <strain evidence="2 3">HMF7410</strain>
    </source>
</reference>